<evidence type="ECO:0000256" key="1">
    <source>
        <dbReference type="ARBA" id="ARBA00010641"/>
    </source>
</evidence>
<dbReference type="InterPro" id="IPR036388">
    <property type="entry name" value="WH-like_DNA-bd_sf"/>
</dbReference>
<keyword evidence="7" id="KW-0240">DNA-directed RNA polymerase</keyword>
<dbReference type="SUPFAM" id="SSF88946">
    <property type="entry name" value="Sigma2 domain of RNA polymerase sigma factors"/>
    <property type="match status" value="1"/>
</dbReference>
<evidence type="ECO:0000259" key="5">
    <source>
        <dbReference type="Pfam" id="PF04542"/>
    </source>
</evidence>
<dbReference type="AlphaFoldDB" id="A0A512RRX6"/>
<dbReference type="NCBIfam" id="TIGR02937">
    <property type="entry name" value="sigma70-ECF"/>
    <property type="match status" value="1"/>
</dbReference>
<protein>
    <submittedName>
        <fullName evidence="7">DNA-directed RNA polymerase sigma-70 factor</fullName>
    </submittedName>
</protein>
<keyword evidence="3" id="KW-0731">Sigma factor</keyword>
<dbReference type="SUPFAM" id="SSF88659">
    <property type="entry name" value="Sigma3 and sigma4 domains of RNA polymerase sigma factors"/>
    <property type="match status" value="1"/>
</dbReference>
<comment type="caution">
    <text evidence="7">The sequence shown here is derived from an EMBL/GenBank/DDBJ whole genome shotgun (WGS) entry which is preliminary data.</text>
</comment>
<dbReference type="InterPro" id="IPR007627">
    <property type="entry name" value="RNA_pol_sigma70_r2"/>
</dbReference>
<dbReference type="InterPro" id="IPR039425">
    <property type="entry name" value="RNA_pol_sigma-70-like"/>
</dbReference>
<name>A0A512RRX6_9BACT</name>
<gene>
    <name evidence="7" type="ORF">CCY01nite_47100</name>
</gene>
<dbReference type="RefSeq" id="WP_146867022.1">
    <property type="nucleotide sequence ID" value="NZ_BKAU01000006.1"/>
</dbReference>
<dbReference type="GO" id="GO:0006352">
    <property type="term" value="P:DNA-templated transcription initiation"/>
    <property type="evidence" value="ECO:0007669"/>
    <property type="project" value="InterPro"/>
</dbReference>
<evidence type="ECO:0000313" key="8">
    <source>
        <dbReference type="Proteomes" id="UP000321436"/>
    </source>
</evidence>
<dbReference type="OrthoDB" id="656273at2"/>
<accession>A0A512RRX6</accession>
<dbReference type="InterPro" id="IPR013324">
    <property type="entry name" value="RNA_pol_sigma_r3/r4-like"/>
</dbReference>
<feature type="domain" description="RNA polymerase sigma-70 region 2" evidence="5">
    <location>
        <begin position="27"/>
        <end position="94"/>
    </location>
</feature>
<dbReference type="PANTHER" id="PTHR43133:SF46">
    <property type="entry name" value="RNA POLYMERASE SIGMA-70 FACTOR ECF SUBFAMILY"/>
    <property type="match status" value="1"/>
</dbReference>
<organism evidence="7 8">
    <name type="scientific">Chitinophaga cymbidii</name>
    <dbReference type="NCBI Taxonomy" id="1096750"/>
    <lineage>
        <taxon>Bacteria</taxon>
        <taxon>Pseudomonadati</taxon>
        <taxon>Bacteroidota</taxon>
        <taxon>Chitinophagia</taxon>
        <taxon>Chitinophagales</taxon>
        <taxon>Chitinophagaceae</taxon>
        <taxon>Chitinophaga</taxon>
    </lineage>
</organism>
<dbReference type="InterPro" id="IPR013325">
    <property type="entry name" value="RNA_pol_sigma_r2"/>
</dbReference>
<feature type="domain" description="RNA polymerase sigma factor 70 region 4 type 2" evidence="6">
    <location>
        <begin position="124"/>
        <end position="175"/>
    </location>
</feature>
<dbReference type="InterPro" id="IPR013249">
    <property type="entry name" value="RNA_pol_sigma70_r4_t2"/>
</dbReference>
<dbReference type="Pfam" id="PF08281">
    <property type="entry name" value="Sigma70_r4_2"/>
    <property type="match status" value="1"/>
</dbReference>
<sequence>MYKNDAFSDSFPIEELQRGNKAAFNLLFSEYYPILCFFAEKMLKDRFAAEEVVQGVMLKVWEKQADFEAFPSLKAFLYISTRNASLNYLDKLQRQRRRQSELEDASPASEEIILSSIFKAEAMREIYNAIEQLPEKYRKIMEMSFRDELKVNEIADRLSIPVNTVHKQKTRALLSLKKLLSTKSFQLLLTALKVI</sequence>
<dbReference type="NCBIfam" id="TIGR02985">
    <property type="entry name" value="Sig70_bacteroi1"/>
    <property type="match status" value="1"/>
</dbReference>
<dbReference type="Gene3D" id="1.10.10.10">
    <property type="entry name" value="Winged helix-like DNA-binding domain superfamily/Winged helix DNA-binding domain"/>
    <property type="match status" value="1"/>
</dbReference>
<evidence type="ECO:0000256" key="3">
    <source>
        <dbReference type="ARBA" id="ARBA00023082"/>
    </source>
</evidence>
<evidence type="ECO:0000256" key="4">
    <source>
        <dbReference type="ARBA" id="ARBA00023163"/>
    </source>
</evidence>
<evidence type="ECO:0000259" key="6">
    <source>
        <dbReference type="Pfam" id="PF08281"/>
    </source>
</evidence>
<keyword evidence="2" id="KW-0805">Transcription regulation</keyword>
<evidence type="ECO:0000313" key="7">
    <source>
        <dbReference type="EMBL" id="GEP98450.1"/>
    </source>
</evidence>
<dbReference type="InterPro" id="IPR014284">
    <property type="entry name" value="RNA_pol_sigma-70_dom"/>
</dbReference>
<dbReference type="GO" id="GO:0000428">
    <property type="term" value="C:DNA-directed RNA polymerase complex"/>
    <property type="evidence" value="ECO:0007669"/>
    <property type="project" value="UniProtKB-KW"/>
</dbReference>
<keyword evidence="4" id="KW-0804">Transcription</keyword>
<dbReference type="InterPro" id="IPR014327">
    <property type="entry name" value="RNA_pol_sigma70_bacteroid"/>
</dbReference>
<dbReference type="Pfam" id="PF04542">
    <property type="entry name" value="Sigma70_r2"/>
    <property type="match status" value="1"/>
</dbReference>
<dbReference type="GO" id="GO:0016987">
    <property type="term" value="F:sigma factor activity"/>
    <property type="evidence" value="ECO:0007669"/>
    <property type="project" value="UniProtKB-KW"/>
</dbReference>
<dbReference type="EMBL" id="BKAU01000006">
    <property type="protein sequence ID" value="GEP98450.1"/>
    <property type="molecule type" value="Genomic_DNA"/>
</dbReference>
<reference evidence="7 8" key="1">
    <citation type="submission" date="2019-07" db="EMBL/GenBank/DDBJ databases">
        <title>Whole genome shotgun sequence of Chitinophaga cymbidii NBRC 109752.</title>
        <authorList>
            <person name="Hosoyama A."/>
            <person name="Uohara A."/>
            <person name="Ohji S."/>
            <person name="Ichikawa N."/>
        </authorList>
    </citation>
    <scope>NUCLEOTIDE SEQUENCE [LARGE SCALE GENOMIC DNA]</scope>
    <source>
        <strain evidence="7 8">NBRC 109752</strain>
    </source>
</reference>
<dbReference type="GO" id="GO:0003677">
    <property type="term" value="F:DNA binding"/>
    <property type="evidence" value="ECO:0007669"/>
    <property type="project" value="InterPro"/>
</dbReference>
<comment type="similarity">
    <text evidence="1">Belongs to the sigma-70 factor family. ECF subfamily.</text>
</comment>
<keyword evidence="8" id="KW-1185">Reference proteome</keyword>
<dbReference type="Gene3D" id="1.10.1740.10">
    <property type="match status" value="1"/>
</dbReference>
<proteinExistence type="inferred from homology"/>
<dbReference type="PANTHER" id="PTHR43133">
    <property type="entry name" value="RNA POLYMERASE ECF-TYPE SIGMA FACTO"/>
    <property type="match status" value="1"/>
</dbReference>
<dbReference type="Proteomes" id="UP000321436">
    <property type="component" value="Unassembled WGS sequence"/>
</dbReference>
<evidence type="ECO:0000256" key="2">
    <source>
        <dbReference type="ARBA" id="ARBA00023015"/>
    </source>
</evidence>